<evidence type="ECO:0000313" key="2">
    <source>
        <dbReference type="Proteomes" id="UP001159363"/>
    </source>
</evidence>
<sequence length="249" mass="28858">MHLMILQSSHRPIHILCVLIFNKFSHFPGRLYRRHFRADRKDFIHCAVSQWTVRHQSFVFGQQTIKHEGGSIYLTPYPVSACFVMALAVKTKIIMLYIHCHIGFDSLRASESVRNILIVFPVRGHSFLPAGCVFARVEKLLRKRPLTTTKREYETIYSQVGNVNASGKDLKLHGVKSLSKVSQNVYGISDFKRISIQKHETKRSSVVMCVRVMTHYRFDRDTEHAVPILKRRKIIPDVIPEMYTVHNIT</sequence>
<accession>A0ABQ9HD93</accession>
<dbReference type="EMBL" id="JARBHB010000006">
    <property type="protein sequence ID" value="KAJ8882217.1"/>
    <property type="molecule type" value="Genomic_DNA"/>
</dbReference>
<comment type="caution">
    <text evidence="1">The sequence shown here is derived from an EMBL/GenBank/DDBJ whole genome shotgun (WGS) entry which is preliminary data.</text>
</comment>
<gene>
    <name evidence="1" type="ORF">PR048_018705</name>
</gene>
<organism evidence="1 2">
    <name type="scientific">Dryococelus australis</name>
    <dbReference type="NCBI Taxonomy" id="614101"/>
    <lineage>
        <taxon>Eukaryota</taxon>
        <taxon>Metazoa</taxon>
        <taxon>Ecdysozoa</taxon>
        <taxon>Arthropoda</taxon>
        <taxon>Hexapoda</taxon>
        <taxon>Insecta</taxon>
        <taxon>Pterygota</taxon>
        <taxon>Neoptera</taxon>
        <taxon>Polyneoptera</taxon>
        <taxon>Phasmatodea</taxon>
        <taxon>Verophasmatodea</taxon>
        <taxon>Anareolatae</taxon>
        <taxon>Phasmatidae</taxon>
        <taxon>Eurycanthinae</taxon>
        <taxon>Dryococelus</taxon>
    </lineage>
</organism>
<name>A0ABQ9HD93_9NEOP</name>
<proteinExistence type="predicted"/>
<keyword evidence="2" id="KW-1185">Reference proteome</keyword>
<protein>
    <submittedName>
        <fullName evidence="1">Uncharacterized protein</fullName>
    </submittedName>
</protein>
<dbReference type="Proteomes" id="UP001159363">
    <property type="component" value="Chromosome 5"/>
</dbReference>
<reference evidence="1 2" key="1">
    <citation type="submission" date="2023-02" db="EMBL/GenBank/DDBJ databases">
        <title>LHISI_Scaffold_Assembly.</title>
        <authorList>
            <person name="Stuart O.P."/>
            <person name="Cleave R."/>
            <person name="Magrath M.J.L."/>
            <person name="Mikheyev A.S."/>
        </authorList>
    </citation>
    <scope>NUCLEOTIDE SEQUENCE [LARGE SCALE GENOMIC DNA]</scope>
    <source>
        <strain evidence="1">Daus_M_001</strain>
        <tissue evidence="1">Leg muscle</tissue>
    </source>
</reference>
<evidence type="ECO:0000313" key="1">
    <source>
        <dbReference type="EMBL" id="KAJ8882217.1"/>
    </source>
</evidence>